<dbReference type="AlphaFoldDB" id="A0A5C8UNQ7"/>
<evidence type="ECO:0000313" key="6">
    <source>
        <dbReference type="Proteomes" id="UP000321379"/>
    </source>
</evidence>
<evidence type="ECO:0000256" key="3">
    <source>
        <dbReference type="ARBA" id="ARBA00022840"/>
    </source>
</evidence>
<organism evidence="5 6">
    <name type="scientific">Lacisediminihabitans profunda</name>
    <dbReference type="NCBI Taxonomy" id="2594790"/>
    <lineage>
        <taxon>Bacteria</taxon>
        <taxon>Bacillati</taxon>
        <taxon>Actinomycetota</taxon>
        <taxon>Actinomycetes</taxon>
        <taxon>Micrococcales</taxon>
        <taxon>Microbacteriaceae</taxon>
        <taxon>Lacisediminihabitans</taxon>
    </lineage>
</organism>
<dbReference type="InterPro" id="IPR013611">
    <property type="entry name" value="Transp-assoc_OB_typ2"/>
</dbReference>
<dbReference type="GO" id="GO:0016887">
    <property type="term" value="F:ATP hydrolysis activity"/>
    <property type="evidence" value="ECO:0007669"/>
    <property type="project" value="InterPro"/>
</dbReference>
<dbReference type="SUPFAM" id="SSF52540">
    <property type="entry name" value="P-loop containing nucleoside triphosphate hydrolases"/>
    <property type="match status" value="1"/>
</dbReference>
<accession>A0A5C8UNQ7</accession>
<dbReference type="InterPro" id="IPR003593">
    <property type="entry name" value="AAA+_ATPase"/>
</dbReference>
<name>A0A5C8UNQ7_9MICO</name>
<comment type="caution">
    <text evidence="5">The sequence shown here is derived from an EMBL/GenBank/DDBJ whole genome shotgun (WGS) entry which is preliminary data.</text>
</comment>
<keyword evidence="6" id="KW-1185">Reference proteome</keyword>
<evidence type="ECO:0000313" key="5">
    <source>
        <dbReference type="EMBL" id="TXN30052.1"/>
    </source>
</evidence>
<keyword evidence="2" id="KW-0547">Nucleotide-binding</keyword>
<feature type="domain" description="ABC transporter" evidence="4">
    <location>
        <begin position="3"/>
        <end position="235"/>
    </location>
</feature>
<dbReference type="PROSITE" id="PS00211">
    <property type="entry name" value="ABC_TRANSPORTER_1"/>
    <property type="match status" value="1"/>
</dbReference>
<dbReference type="GO" id="GO:0043190">
    <property type="term" value="C:ATP-binding cassette (ABC) transporter complex"/>
    <property type="evidence" value="ECO:0007669"/>
    <property type="project" value="InterPro"/>
</dbReference>
<protein>
    <submittedName>
        <fullName evidence="5">ABC transporter ATP-binding protein</fullName>
    </submittedName>
</protein>
<keyword evidence="1" id="KW-0813">Transport</keyword>
<dbReference type="InterPro" id="IPR008995">
    <property type="entry name" value="Mo/tungstate-bd_C_term_dom"/>
</dbReference>
<evidence type="ECO:0000259" key="4">
    <source>
        <dbReference type="PROSITE" id="PS50893"/>
    </source>
</evidence>
<proteinExistence type="predicted"/>
<dbReference type="InterPro" id="IPR050093">
    <property type="entry name" value="ABC_SmlMolc_Importer"/>
</dbReference>
<dbReference type="SUPFAM" id="SSF50331">
    <property type="entry name" value="MOP-like"/>
    <property type="match status" value="1"/>
</dbReference>
<dbReference type="InterPro" id="IPR027417">
    <property type="entry name" value="P-loop_NTPase"/>
</dbReference>
<dbReference type="Proteomes" id="UP000321379">
    <property type="component" value="Unassembled WGS sequence"/>
</dbReference>
<dbReference type="InterPro" id="IPR017871">
    <property type="entry name" value="ABC_transporter-like_CS"/>
</dbReference>
<dbReference type="PANTHER" id="PTHR42781:SF4">
    <property type="entry name" value="SPERMIDINE_PUTRESCINE IMPORT ATP-BINDING PROTEIN POTA"/>
    <property type="match status" value="1"/>
</dbReference>
<dbReference type="InterPro" id="IPR003439">
    <property type="entry name" value="ABC_transporter-like_ATP-bd"/>
</dbReference>
<dbReference type="Pfam" id="PF08402">
    <property type="entry name" value="TOBE_2"/>
    <property type="match status" value="1"/>
</dbReference>
<dbReference type="Gene3D" id="3.40.50.300">
    <property type="entry name" value="P-loop containing nucleotide triphosphate hydrolases"/>
    <property type="match status" value="1"/>
</dbReference>
<dbReference type="RefSeq" id="WP_147784095.1">
    <property type="nucleotide sequence ID" value="NZ_VRMG01000008.1"/>
</dbReference>
<dbReference type="PROSITE" id="PS50893">
    <property type="entry name" value="ABC_TRANSPORTER_2"/>
    <property type="match status" value="1"/>
</dbReference>
<dbReference type="SMART" id="SM00382">
    <property type="entry name" value="AAA"/>
    <property type="match status" value="1"/>
</dbReference>
<dbReference type="GO" id="GO:0005524">
    <property type="term" value="F:ATP binding"/>
    <property type="evidence" value="ECO:0007669"/>
    <property type="project" value="UniProtKB-KW"/>
</dbReference>
<sequence length="354" mass="36880">MTLAFSASLAARGFDVTLDVARGETVAILGPNGAGKSTALEIIAGLLRPDSGHAEWDGTALFRLDGGPRGAWLPPHRRGVSLLAQDALLFPHLSALDNVAFGPRSAGVGTDAARATARTWLAEVEASDLAAVRPGRLSGGQAQRVAIARALAADPNLLLLDEPLAALDAAVAPTIRRMLRRVLEGRTAIVVTHEVLDALTLADRVVVMNRGVVVETGQTREVLERPRHPFTAELAGLNLVLGTRTAGGMAADWGELVAPAASIVRGAAVAAAIRPSAIEVSLEPLPGRDNSVPVTVIDLEPRGDSIRVRADSLSADVSPGRAAALDLAPGDRVFFGFDGEDVSLYGSERPSTLR</sequence>
<dbReference type="GO" id="GO:0022857">
    <property type="term" value="F:transmembrane transporter activity"/>
    <property type="evidence" value="ECO:0007669"/>
    <property type="project" value="InterPro"/>
</dbReference>
<evidence type="ECO:0000256" key="1">
    <source>
        <dbReference type="ARBA" id="ARBA00022448"/>
    </source>
</evidence>
<keyword evidence="3 5" id="KW-0067">ATP-binding</keyword>
<dbReference type="EMBL" id="VRMG01000008">
    <property type="protein sequence ID" value="TXN30052.1"/>
    <property type="molecule type" value="Genomic_DNA"/>
</dbReference>
<dbReference type="PANTHER" id="PTHR42781">
    <property type="entry name" value="SPERMIDINE/PUTRESCINE IMPORT ATP-BINDING PROTEIN POTA"/>
    <property type="match status" value="1"/>
</dbReference>
<evidence type="ECO:0000256" key="2">
    <source>
        <dbReference type="ARBA" id="ARBA00022741"/>
    </source>
</evidence>
<gene>
    <name evidence="5" type="ORF">FVP33_13085</name>
</gene>
<dbReference type="Pfam" id="PF00005">
    <property type="entry name" value="ABC_tran"/>
    <property type="match status" value="1"/>
</dbReference>
<reference evidence="5 6" key="1">
    <citation type="submission" date="2019-08" db="EMBL/GenBank/DDBJ databases">
        <title>Bacterial whole genome sequence for Glaciihabitans sp. CHu50b-6-2.</title>
        <authorList>
            <person name="Jin L."/>
        </authorList>
    </citation>
    <scope>NUCLEOTIDE SEQUENCE [LARGE SCALE GENOMIC DNA]</scope>
    <source>
        <strain evidence="5 6">CHu50b-6-2</strain>
    </source>
</reference>